<dbReference type="Proteomes" id="UP001501475">
    <property type="component" value="Unassembled WGS sequence"/>
</dbReference>
<name>A0ABP4WVT4_9MICO</name>
<dbReference type="RefSeq" id="WP_344065789.1">
    <property type="nucleotide sequence ID" value="NZ_BAAAPN010000047.1"/>
</dbReference>
<gene>
    <name evidence="2" type="ORF">GCM10009810_20950</name>
</gene>
<comment type="caution">
    <text evidence="2">The sequence shown here is derived from an EMBL/GenBank/DDBJ whole genome shotgun (WGS) entry which is preliminary data.</text>
</comment>
<organism evidence="2 3">
    <name type="scientific">Nostocoides vanveenii</name>
    <dbReference type="NCBI Taxonomy" id="330835"/>
    <lineage>
        <taxon>Bacteria</taxon>
        <taxon>Bacillati</taxon>
        <taxon>Actinomycetota</taxon>
        <taxon>Actinomycetes</taxon>
        <taxon>Micrococcales</taxon>
        <taxon>Intrasporangiaceae</taxon>
        <taxon>Nostocoides</taxon>
    </lineage>
</organism>
<reference evidence="3" key="1">
    <citation type="journal article" date="2019" name="Int. J. Syst. Evol. Microbiol.">
        <title>The Global Catalogue of Microorganisms (GCM) 10K type strain sequencing project: providing services to taxonomists for standard genome sequencing and annotation.</title>
        <authorList>
            <consortium name="The Broad Institute Genomics Platform"/>
            <consortium name="The Broad Institute Genome Sequencing Center for Infectious Disease"/>
            <person name="Wu L."/>
            <person name="Ma J."/>
        </authorList>
    </citation>
    <scope>NUCLEOTIDE SEQUENCE [LARGE SCALE GENOMIC DNA]</scope>
    <source>
        <strain evidence="3">JCM 15591</strain>
    </source>
</reference>
<evidence type="ECO:0000256" key="1">
    <source>
        <dbReference type="SAM" id="SignalP"/>
    </source>
</evidence>
<keyword evidence="3" id="KW-1185">Reference proteome</keyword>
<protein>
    <submittedName>
        <fullName evidence="2">Uncharacterized protein</fullName>
    </submittedName>
</protein>
<proteinExistence type="predicted"/>
<sequence length="138" mass="14503">MSQTRAHRATTRRATTAAAAIVVALGIGMPAASAGDGEVRTSGACSRTADWKLKAKPDDGRIEMEFEVDANRVGQTWNVEIRDNGILVHSGTHRTVAPSGSFSITKRIANRAGSDVLTARAVRPATGEVCSGRLTFPG</sequence>
<keyword evidence="1" id="KW-0732">Signal</keyword>
<feature type="signal peptide" evidence="1">
    <location>
        <begin position="1"/>
        <end position="34"/>
    </location>
</feature>
<dbReference type="EMBL" id="BAAAPN010000047">
    <property type="protein sequence ID" value="GAA1761254.1"/>
    <property type="molecule type" value="Genomic_DNA"/>
</dbReference>
<evidence type="ECO:0000313" key="2">
    <source>
        <dbReference type="EMBL" id="GAA1761254.1"/>
    </source>
</evidence>
<accession>A0ABP4WVT4</accession>
<feature type="chain" id="PRO_5045312782" evidence="1">
    <location>
        <begin position="35"/>
        <end position="138"/>
    </location>
</feature>
<evidence type="ECO:0000313" key="3">
    <source>
        <dbReference type="Proteomes" id="UP001501475"/>
    </source>
</evidence>